<protein>
    <submittedName>
        <fullName evidence="4">ADP-ribosylglycohydrolase family protein</fullName>
    </submittedName>
</protein>
<dbReference type="PANTHER" id="PTHR16222:SF24">
    <property type="entry name" value="ADP-RIBOSYLHYDROLASE ARH3"/>
    <property type="match status" value="1"/>
</dbReference>
<evidence type="ECO:0000256" key="2">
    <source>
        <dbReference type="ARBA" id="ARBA00022801"/>
    </source>
</evidence>
<dbReference type="InterPro" id="IPR050792">
    <property type="entry name" value="ADP-ribosylglycohydrolase"/>
</dbReference>
<sequence length="418" mass="43635">MIRSFLPPGRHRRPIAHKTVSHPCTRGWENAGCFLWPRRPRPAAPELRPRPLDLDDVSTPASGASAQPALPDYPSRLRGCLLGGSLGDQLGYAVEYSGWEEIEARFGGALRDFAQLQDPARFSDDTQLTLYTLDGLIEALEWANAGVAADEAACLWLAYLRWYATQDGRFPEAAPEPQPRWIDGQAVLHQRRSPEEACLSALATGEMGTVARPLNPEARGSGALVRSAPFGLVPFVSAETVYKLTVDGAAITHGHPSARHSAPAFSGLIRAIVHGGAGLPEAVRASAERAGREAAAPGVATALLKGLELAAGGTLPPAELAAALGAEPVAEEVLATGVYAVLATAGAATPEEHFRLALAAAVNHDGASASTGSVAGQLLGALYGEACLPQAWLQAAEAPGLVLQMAGLFLAQTQAQAD</sequence>
<evidence type="ECO:0000313" key="5">
    <source>
        <dbReference type="Proteomes" id="UP000523795"/>
    </source>
</evidence>
<reference evidence="4 5" key="1">
    <citation type="submission" date="2020-04" db="EMBL/GenBank/DDBJ databases">
        <authorList>
            <person name="Liu S."/>
        </authorList>
    </citation>
    <scope>NUCLEOTIDE SEQUENCE [LARGE SCALE GENOMIC DNA]</scope>
    <source>
        <strain evidence="4 5">CGMCC 1.15091</strain>
    </source>
</reference>
<keyword evidence="2" id="KW-0378">Hydrolase</keyword>
<evidence type="ECO:0000313" key="4">
    <source>
        <dbReference type="EMBL" id="NKX50352.1"/>
    </source>
</evidence>
<dbReference type="InterPro" id="IPR005502">
    <property type="entry name" value="Ribosyl_crysJ1"/>
</dbReference>
<dbReference type="PANTHER" id="PTHR16222">
    <property type="entry name" value="ADP-RIBOSYLGLYCOHYDROLASE"/>
    <property type="match status" value="1"/>
</dbReference>
<dbReference type="SUPFAM" id="SSF101478">
    <property type="entry name" value="ADP-ribosylglycohydrolase"/>
    <property type="match status" value="1"/>
</dbReference>
<name>A0ABX1JM25_9MICC</name>
<accession>A0ABX1JM25</accession>
<comment type="similarity">
    <text evidence="1">Belongs to the ADP-ribosylglycohydrolase family.</text>
</comment>
<organism evidence="4 5">
    <name type="scientific">Arthrobacter deserti</name>
    <dbReference type="NCBI Taxonomy" id="1742687"/>
    <lineage>
        <taxon>Bacteria</taxon>
        <taxon>Bacillati</taxon>
        <taxon>Actinomycetota</taxon>
        <taxon>Actinomycetes</taxon>
        <taxon>Micrococcales</taxon>
        <taxon>Micrococcaceae</taxon>
        <taxon>Arthrobacter</taxon>
    </lineage>
</organism>
<dbReference type="Pfam" id="PF03747">
    <property type="entry name" value="ADP_ribosyl_GH"/>
    <property type="match status" value="1"/>
</dbReference>
<keyword evidence="5" id="KW-1185">Reference proteome</keyword>
<dbReference type="InterPro" id="IPR036705">
    <property type="entry name" value="Ribosyl_crysJ1_sf"/>
</dbReference>
<feature type="region of interest" description="Disordered" evidence="3">
    <location>
        <begin position="45"/>
        <end position="68"/>
    </location>
</feature>
<evidence type="ECO:0000256" key="1">
    <source>
        <dbReference type="ARBA" id="ARBA00010702"/>
    </source>
</evidence>
<dbReference type="Proteomes" id="UP000523795">
    <property type="component" value="Unassembled WGS sequence"/>
</dbReference>
<evidence type="ECO:0000256" key="3">
    <source>
        <dbReference type="SAM" id="MobiDB-lite"/>
    </source>
</evidence>
<gene>
    <name evidence="4" type="ORF">HER39_07185</name>
</gene>
<comment type="caution">
    <text evidence="4">The sequence shown here is derived from an EMBL/GenBank/DDBJ whole genome shotgun (WGS) entry which is preliminary data.</text>
</comment>
<dbReference type="EMBL" id="JAAZSR010000083">
    <property type="protein sequence ID" value="NKX50352.1"/>
    <property type="molecule type" value="Genomic_DNA"/>
</dbReference>
<dbReference type="Gene3D" id="1.10.4080.10">
    <property type="entry name" value="ADP-ribosylation/Crystallin J1"/>
    <property type="match status" value="1"/>
</dbReference>
<proteinExistence type="inferred from homology"/>